<sequence>EINNKPKAVKPPNEHERVKYEFTGPLVFQCIKCKAVVGDSFAFVAAEHPEAAPFDIHTLPSARTQQMSINRLQDMVMMLHQRLSALEYNMGQRN</sequence>
<organism evidence="1 2">
    <name type="scientific">Cetraspora pellucida</name>
    <dbReference type="NCBI Taxonomy" id="1433469"/>
    <lineage>
        <taxon>Eukaryota</taxon>
        <taxon>Fungi</taxon>
        <taxon>Fungi incertae sedis</taxon>
        <taxon>Mucoromycota</taxon>
        <taxon>Glomeromycotina</taxon>
        <taxon>Glomeromycetes</taxon>
        <taxon>Diversisporales</taxon>
        <taxon>Gigasporaceae</taxon>
        <taxon>Cetraspora</taxon>
    </lineage>
</organism>
<keyword evidence="2" id="KW-1185">Reference proteome</keyword>
<gene>
    <name evidence="1" type="ORF">SPELUC_LOCUS5732</name>
</gene>
<reference evidence="1" key="1">
    <citation type="submission" date="2021-06" db="EMBL/GenBank/DDBJ databases">
        <authorList>
            <person name="Kallberg Y."/>
            <person name="Tangrot J."/>
            <person name="Rosling A."/>
        </authorList>
    </citation>
    <scope>NUCLEOTIDE SEQUENCE</scope>
    <source>
        <strain evidence="1">28 12/20/2015</strain>
    </source>
</reference>
<accession>A0ACA9M2J4</accession>
<evidence type="ECO:0000313" key="2">
    <source>
        <dbReference type="Proteomes" id="UP000789366"/>
    </source>
</evidence>
<comment type="caution">
    <text evidence="1">The sequence shown here is derived from an EMBL/GenBank/DDBJ whole genome shotgun (WGS) entry which is preliminary data.</text>
</comment>
<name>A0ACA9M2J4_9GLOM</name>
<evidence type="ECO:0000313" key="1">
    <source>
        <dbReference type="EMBL" id="CAG8564197.1"/>
    </source>
</evidence>
<feature type="non-terminal residue" evidence="1">
    <location>
        <position position="1"/>
    </location>
</feature>
<dbReference type="Proteomes" id="UP000789366">
    <property type="component" value="Unassembled WGS sequence"/>
</dbReference>
<dbReference type="EMBL" id="CAJVPW010006064">
    <property type="protein sequence ID" value="CAG8564197.1"/>
    <property type="molecule type" value="Genomic_DNA"/>
</dbReference>
<protein>
    <submittedName>
        <fullName evidence="1">13286_t:CDS:1</fullName>
    </submittedName>
</protein>
<proteinExistence type="predicted"/>